<reference evidence="1 2" key="1">
    <citation type="journal article" date="2023" name="G3 (Bethesda)">
        <title>A chromosome-length genome assembly and annotation of blackberry (Rubus argutus, cv. 'Hillquist').</title>
        <authorList>
            <person name="Bruna T."/>
            <person name="Aryal R."/>
            <person name="Dudchenko O."/>
            <person name="Sargent D.J."/>
            <person name="Mead D."/>
            <person name="Buti M."/>
            <person name="Cavallini A."/>
            <person name="Hytonen T."/>
            <person name="Andres J."/>
            <person name="Pham M."/>
            <person name="Weisz D."/>
            <person name="Mascagni F."/>
            <person name="Usai G."/>
            <person name="Natali L."/>
            <person name="Bassil N."/>
            <person name="Fernandez G.E."/>
            <person name="Lomsadze A."/>
            <person name="Armour M."/>
            <person name="Olukolu B."/>
            <person name="Poorten T."/>
            <person name="Britton C."/>
            <person name="Davik J."/>
            <person name="Ashrafi H."/>
            <person name="Aiden E.L."/>
            <person name="Borodovsky M."/>
            <person name="Worthington M."/>
        </authorList>
    </citation>
    <scope>NUCLEOTIDE SEQUENCE [LARGE SCALE GENOMIC DNA]</scope>
    <source>
        <strain evidence="1">PI 553951</strain>
    </source>
</reference>
<proteinExistence type="predicted"/>
<comment type="caution">
    <text evidence="1">The sequence shown here is derived from an EMBL/GenBank/DDBJ whole genome shotgun (WGS) entry which is preliminary data.</text>
</comment>
<gene>
    <name evidence="1" type="ORF">M0R45_008806</name>
</gene>
<evidence type="ECO:0000313" key="2">
    <source>
        <dbReference type="Proteomes" id="UP001457282"/>
    </source>
</evidence>
<name>A0AAW1Y363_RUBAR</name>
<dbReference type="Proteomes" id="UP001457282">
    <property type="component" value="Unassembled WGS sequence"/>
</dbReference>
<evidence type="ECO:0000313" key="1">
    <source>
        <dbReference type="EMBL" id="KAK9943188.1"/>
    </source>
</evidence>
<organism evidence="1 2">
    <name type="scientific">Rubus argutus</name>
    <name type="common">Southern blackberry</name>
    <dbReference type="NCBI Taxonomy" id="59490"/>
    <lineage>
        <taxon>Eukaryota</taxon>
        <taxon>Viridiplantae</taxon>
        <taxon>Streptophyta</taxon>
        <taxon>Embryophyta</taxon>
        <taxon>Tracheophyta</taxon>
        <taxon>Spermatophyta</taxon>
        <taxon>Magnoliopsida</taxon>
        <taxon>eudicotyledons</taxon>
        <taxon>Gunneridae</taxon>
        <taxon>Pentapetalae</taxon>
        <taxon>rosids</taxon>
        <taxon>fabids</taxon>
        <taxon>Rosales</taxon>
        <taxon>Rosaceae</taxon>
        <taxon>Rosoideae</taxon>
        <taxon>Rosoideae incertae sedis</taxon>
        <taxon>Rubus</taxon>
    </lineage>
</organism>
<accession>A0AAW1Y363</accession>
<sequence>MGNTTSTYPDLSVLPLYHAYVTGAMSNAPTTEYDGNLILSYLPGYGSLGMNFGHNSEAAGPNMFSNQGSMGLISVGHYSCSEPLPNRGGGLGMNFVYGSMGLMPNSYGQTAG</sequence>
<dbReference type="AlphaFoldDB" id="A0AAW1Y363"/>
<dbReference type="EMBL" id="JBEDUW010000002">
    <property type="protein sequence ID" value="KAK9943188.1"/>
    <property type="molecule type" value="Genomic_DNA"/>
</dbReference>
<keyword evidence="2" id="KW-1185">Reference proteome</keyword>
<protein>
    <submittedName>
        <fullName evidence="1">Uncharacterized protein</fullName>
    </submittedName>
</protein>